<dbReference type="Pfam" id="PF04107">
    <property type="entry name" value="GCS2"/>
    <property type="match status" value="1"/>
</dbReference>
<dbReference type="SUPFAM" id="SSF55931">
    <property type="entry name" value="Glutamine synthetase/guanido kinase"/>
    <property type="match status" value="1"/>
</dbReference>
<dbReference type="AlphaFoldDB" id="A0A1F7W5N0"/>
<dbReference type="PANTHER" id="PTHR36510:SF3">
    <property type="entry name" value="CONSERVED PROTEIN"/>
    <property type="match status" value="1"/>
</dbReference>
<dbReference type="GO" id="GO:0004357">
    <property type="term" value="F:glutamate-cysteine ligase activity"/>
    <property type="evidence" value="ECO:0007669"/>
    <property type="project" value="InterPro"/>
</dbReference>
<proteinExistence type="predicted"/>
<dbReference type="InterPro" id="IPR006336">
    <property type="entry name" value="GCS2"/>
</dbReference>
<dbReference type="GO" id="GO:0042398">
    <property type="term" value="P:modified amino acid biosynthetic process"/>
    <property type="evidence" value="ECO:0007669"/>
    <property type="project" value="InterPro"/>
</dbReference>
<dbReference type="Proteomes" id="UP000176501">
    <property type="component" value="Unassembled WGS sequence"/>
</dbReference>
<organism evidence="1 2">
    <name type="scientific">Candidatus Uhrbacteria bacterium RIFOXYB2_FULL_57_15</name>
    <dbReference type="NCBI Taxonomy" id="1802422"/>
    <lineage>
        <taxon>Bacteria</taxon>
        <taxon>Candidatus Uhriibacteriota</taxon>
    </lineage>
</organism>
<dbReference type="EMBL" id="MGFE01000023">
    <property type="protein sequence ID" value="OGL98123.1"/>
    <property type="molecule type" value="Genomic_DNA"/>
</dbReference>
<evidence type="ECO:0000313" key="2">
    <source>
        <dbReference type="Proteomes" id="UP000176501"/>
    </source>
</evidence>
<dbReference type="InterPro" id="IPR014746">
    <property type="entry name" value="Gln_synth/guanido_kin_cat_dom"/>
</dbReference>
<evidence type="ECO:0008006" key="3">
    <source>
        <dbReference type="Google" id="ProtNLM"/>
    </source>
</evidence>
<gene>
    <name evidence="1" type="ORF">A2304_03520</name>
</gene>
<protein>
    <recommendedName>
        <fullName evidence="3">Glutamate--cysteine ligase</fullName>
    </recommendedName>
</protein>
<dbReference type="Gene3D" id="3.30.590.20">
    <property type="match status" value="1"/>
</dbReference>
<reference evidence="1 2" key="1">
    <citation type="journal article" date="2016" name="Nat. Commun.">
        <title>Thousands of microbial genomes shed light on interconnected biogeochemical processes in an aquifer system.</title>
        <authorList>
            <person name="Anantharaman K."/>
            <person name="Brown C.T."/>
            <person name="Hug L.A."/>
            <person name="Sharon I."/>
            <person name="Castelle C.J."/>
            <person name="Probst A.J."/>
            <person name="Thomas B.C."/>
            <person name="Singh A."/>
            <person name="Wilkins M.J."/>
            <person name="Karaoz U."/>
            <person name="Brodie E.L."/>
            <person name="Williams K.H."/>
            <person name="Hubbard S.S."/>
            <person name="Banfield J.F."/>
        </authorList>
    </citation>
    <scope>NUCLEOTIDE SEQUENCE [LARGE SCALE GENOMIC DNA]</scope>
</reference>
<evidence type="ECO:0000313" key="1">
    <source>
        <dbReference type="EMBL" id="OGL98123.1"/>
    </source>
</evidence>
<comment type="caution">
    <text evidence="1">The sequence shown here is derived from an EMBL/GenBank/DDBJ whole genome shotgun (WGS) entry which is preliminary data.</text>
</comment>
<name>A0A1F7W5N0_9BACT</name>
<accession>A0A1F7W5N0</accession>
<sequence>MPDRTGSLLSRVNFDPSLREHFGVEREFFLKQFKYVGDCGFGWGPYWTHDYRIVPRSSDFLSTVNDPAWTYELSACQVEHRTDPSREITDIRDALTSGLDRGHLAAKSLDLRLEAIEVAARDMPLDVYPHDARYASIAAALPERVLSAACRVAGTHLHVGCASPEEALAVHNALVPHLNPLIALGDHSRGERIELYKMMARNWQPPAYASREHFDAVAREQGFATNLRDCWHLIRISGHGTVELRMFGVTNNVDEIINWILVVRGILRSI</sequence>
<dbReference type="PANTHER" id="PTHR36510">
    <property type="entry name" value="GLUTAMATE--CYSTEINE LIGASE 2-RELATED"/>
    <property type="match status" value="1"/>
</dbReference>
<dbReference type="InterPro" id="IPR050141">
    <property type="entry name" value="GCL_type2/YbdK_subfam"/>
</dbReference>